<dbReference type="InterPro" id="IPR027417">
    <property type="entry name" value="P-loop_NTPase"/>
</dbReference>
<organism evidence="4 5">
    <name type="scientific">Stieleria maiorica</name>
    <dbReference type="NCBI Taxonomy" id="2795974"/>
    <lineage>
        <taxon>Bacteria</taxon>
        <taxon>Pseudomonadati</taxon>
        <taxon>Planctomycetota</taxon>
        <taxon>Planctomycetia</taxon>
        <taxon>Pirellulales</taxon>
        <taxon>Pirellulaceae</taxon>
        <taxon>Stieleria</taxon>
    </lineage>
</organism>
<dbReference type="PROSITE" id="PS51192">
    <property type="entry name" value="HELICASE_ATP_BIND_1"/>
    <property type="match status" value="1"/>
</dbReference>
<dbReference type="Gene3D" id="3.40.50.10810">
    <property type="entry name" value="Tandem AAA-ATPase domain"/>
    <property type="match status" value="1"/>
</dbReference>
<reference evidence="4 5" key="1">
    <citation type="submission" date="2019-02" db="EMBL/GenBank/DDBJ databases">
        <title>Planctomycetal bacteria perform biofilm scaping via a novel small molecule.</title>
        <authorList>
            <person name="Jeske O."/>
            <person name="Boedeker C."/>
            <person name="Wiegand S."/>
            <person name="Breitling P."/>
            <person name="Kallscheuer N."/>
            <person name="Jogler M."/>
            <person name="Rohde M."/>
            <person name="Petersen J."/>
            <person name="Medema M.H."/>
            <person name="Surup F."/>
            <person name="Jogler C."/>
        </authorList>
    </citation>
    <scope>NUCLEOTIDE SEQUENCE [LARGE SCALE GENOMIC DNA]</scope>
    <source>
        <strain evidence="4 5">Mal15</strain>
    </source>
</reference>
<evidence type="ECO:0000259" key="3">
    <source>
        <dbReference type="PROSITE" id="PS51194"/>
    </source>
</evidence>
<keyword evidence="4" id="KW-0067">ATP-binding</keyword>
<proteinExistence type="predicted"/>
<dbReference type="Gene3D" id="3.40.50.300">
    <property type="entry name" value="P-loop containing nucleotide triphosphate hydrolases"/>
    <property type="match status" value="1"/>
</dbReference>
<dbReference type="PANTHER" id="PTHR10799">
    <property type="entry name" value="SNF2/RAD54 HELICASE FAMILY"/>
    <property type="match status" value="1"/>
</dbReference>
<dbReference type="PROSITE" id="PS51194">
    <property type="entry name" value="HELICASE_CTER"/>
    <property type="match status" value="1"/>
</dbReference>
<dbReference type="GO" id="GO:0016787">
    <property type="term" value="F:hydrolase activity"/>
    <property type="evidence" value="ECO:0007669"/>
    <property type="project" value="UniProtKB-KW"/>
</dbReference>
<dbReference type="InterPro" id="IPR049730">
    <property type="entry name" value="SNF2/RAD54-like_C"/>
</dbReference>
<dbReference type="InterPro" id="IPR001650">
    <property type="entry name" value="Helicase_C-like"/>
</dbReference>
<keyword evidence="5" id="KW-1185">Reference proteome</keyword>
<keyword evidence="4" id="KW-0347">Helicase</keyword>
<dbReference type="SMART" id="SM00490">
    <property type="entry name" value="HELICc"/>
    <property type="match status" value="1"/>
</dbReference>
<evidence type="ECO:0000313" key="4">
    <source>
        <dbReference type="EMBL" id="QEF99122.1"/>
    </source>
</evidence>
<evidence type="ECO:0000313" key="5">
    <source>
        <dbReference type="Proteomes" id="UP000321353"/>
    </source>
</evidence>
<dbReference type="Proteomes" id="UP000321353">
    <property type="component" value="Chromosome"/>
</dbReference>
<dbReference type="InterPro" id="IPR000330">
    <property type="entry name" value="SNF2_N"/>
</dbReference>
<dbReference type="SUPFAM" id="SSF52540">
    <property type="entry name" value="P-loop containing nucleoside triphosphate hydrolases"/>
    <property type="match status" value="2"/>
</dbReference>
<dbReference type="SMART" id="SM00487">
    <property type="entry name" value="DEXDc"/>
    <property type="match status" value="1"/>
</dbReference>
<protein>
    <submittedName>
        <fullName evidence="4">ATP-dependent helicase HepA</fullName>
    </submittedName>
</protein>
<accession>A0A5B9MCZ2</accession>
<feature type="domain" description="Helicase C-terminal" evidence="3">
    <location>
        <begin position="960"/>
        <end position="1118"/>
    </location>
</feature>
<feature type="domain" description="Helicase ATP-binding" evidence="2">
    <location>
        <begin position="680"/>
        <end position="836"/>
    </location>
</feature>
<dbReference type="KEGG" id="smam:Mal15_31820"/>
<keyword evidence="1" id="KW-0378">Hydrolase</keyword>
<dbReference type="AlphaFoldDB" id="A0A5B9MCZ2"/>
<dbReference type="CDD" id="cd18793">
    <property type="entry name" value="SF2_C_SNF"/>
    <property type="match status" value="1"/>
</dbReference>
<dbReference type="GO" id="GO:0004386">
    <property type="term" value="F:helicase activity"/>
    <property type="evidence" value="ECO:0007669"/>
    <property type="project" value="UniProtKB-KW"/>
</dbReference>
<evidence type="ECO:0000259" key="2">
    <source>
        <dbReference type="PROSITE" id="PS51192"/>
    </source>
</evidence>
<dbReference type="CDD" id="cd18012">
    <property type="entry name" value="DEXQc_arch_SWI2_SNF2"/>
    <property type="match status" value="1"/>
</dbReference>
<name>A0A5B9MCZ2_9BACT</name>
<dbReference type="Pfam" id="PF00271">
    <property type="entry name" value="Helicase_C"/>
    <property type="match status" value="1"/>
</dbReference>
<evidence type="ECO:0000256" key="1">
    <source>
        <dbReference type="ARBA" id="ARBA00022801"/>
    </source>
</evidence>
<keyword evidence="4" id="KW-0547">Nucleotide-binding</keyword>
<sequence length="1126" mass="126203">MELMTDNLPAAFGLLLGEAVSRLVDDHDQSLDKRAAMLRVETPKFSQSDGKMSFEFRMRPGRKLPYLVTLQVEPDLDGDSDPTPDSPLDMSLRASVSCDCAEFERAQSRHNGRGRCSCTLAVAWWVHEQISRRNSEEVLLFLSELKTDTVAAGRDVVNQLLKLTNEAHAKEEDAASRVQWRVKISNNQLYGPVSINPFVQRLKKNSKGWSKGRQTPAFDLLRRDGEGTPVDSQIAALTSQGSSEVNREYYHLFQSVDLLVGHPNVAWDDASATPIEVSRGELSVSLQPVEIDSLDDEERSGETQIERESDPAKRKTLYRVALQVPGIDIDINQCELVLGNLHPAQPVVLIAETNGNRLITCALRDRRATRLISYLLKSDLHEVLLDDDAAHQLTMNIGQIGSLVRVDLPDQLAGPLEEIKAEMVLELRPRGGAGMFVRLSMFDSRLQGMIRPGEEPAIMPGITDQGPIRLVRDTKAEREHAGDVINRFQINQLAPEEPYGWVAQSDEQALDLLARLYDAGDEAPRMIWPEGETIRVRGEITPSALRVQIDDSKDWFGLSGTISVAGQDVNLEDLLTAVTERRALVRVGDREFAKISDAFRKRLEQLGDTLVAERGELKVADAAVPAVQELLGTDVTLEVSARWSQVVENLDSLADYHPIKPDGLVVDFRDYQLDGYRWLARLSRWGVGGILADDMGLGKTVQTLGVLVDRGAGGPTLVVAPTSVGENWVRETQRFAPELNPVLYREGNRQQVIDEARAGDLVIVSYQLVQRDAKRFASKRWNTLVLDEAQFIKNAQTKTSRAIRDLDADWRIALSGTPLENHLGELWSLLRTISPGLLGSWDRFRNRFADPIERHKDPERRQSLARLVRPFILRRTKEKVLTELPPRTEITLQAHLSPEERMRYDEARVAALAELSGGGEAKPGEHRMRTLAWLTKLRQLACHPRLVDRMWDKGSAKLNLLNSLIDELRDGEHRALIFSQFVKHLGLIRELLEERGIKYQYLDGATPAKERQRRVDAFQEGDGELFLISLKAGGTGLNLTAADYVIHLDPWWNPAVEDQATDRAHRIGQDRPVTVYRLVASGTIEEQILEMHADKRELVAGVLDGTDRAAKMDTEDLIRLIKAGDR</sequence>
<dbReference type="FunFam" id="3.40.50.10810:FF:000031">
    <property type="entry name" value="Helicase, SNF2/RAD54 family"/>
    <property type="match status" value="1"/>
</dbReference>
<gene>
    <name evidence="4" type="ORF">Mal15_31820</name>
</gene>
<dbReference type="InterPro" id="IPR038718">
    <property type="entry name" value="SNF2-like_sf"/>
</dbReference>
<dbReference type="Pfam" id="PF00176">
    <property type="entry name" value="SNF2-rel_dom"/>
    <property type="match status" value="1"/>
</dbReference>
<dbReference type="GO" id="GO:0005524">
    <property type="term" value="F:ATP binding"/>
    <property type="evidence" value="ECO:0007669"/>
    <property type="project" value="InterPro"/>
</dbReference>
<dbReference type="InterPro" id="IPR014001">
    <property type="entry name" value="Helicase_ATP-bd"/>
</dbReference>
<dbReference type="EMBL" id="CP036264">
    <property type="protein sequence ID" value="QEF99122.1"/>
    <property type="molecule type" value="Genomic_DNA"/>
</dbReference>